<dbReference type="Gene3D" id="2.60.120.620">
    <property type="entry name" value="q2cbj1_9rhob like domain"/>
    <property type="match status" value="1"/>
</dbReference>
<keyword evidence="3" id="KW-0479">Metal-binding</keyword>
<comment type="cofactor">
    <cofactor evidence="1">
        <name>Fe cation</name>
        <dbReference type="ChEBI" id="CHEBI:24875"/>
    </cofactor>
</comment>
<accession>A0A2H2Z9Y3</accession>
<comment type="similarity">
    <text evidence="2">Belongs to the PhyH family.</text>
</comment>
<proteinExistence type="inferred from homology"/>
<dbReference type="PANTHER" id="PTHR20883">
    <property type="entry name" value="PHYTANOYL-COA DIOXYGENASE DOMAIN CONTAINING 1"/>
    <property type="match status" value="1"/>
</dbReference>
<dbReference type="Proteomes" id="UP000219286">
    <property type="component" value="Unassembled WGS sequence"/>
</dbReference>
<evidence type="ECO:0000313" key="6">
    <source>
        <dbReference type="EMBL" id="OTA04153.1"/>
    </source>
</evidence>
<feature type="region of interest" description="Disordered" evidence="5">
    <location>
        <begin position="300"/>
        <end position="320"/>
    </location>
</feature>
<evidence type="ECO:0000256" key="4">
    <source>
        <dbReference type="ARBA" id="ARBA00023004"/>
    </source>
</evidence>
<evidence type="ECO:0000256" key="3">
    <source>
        <dbReference type="ARBA" id="ARBA00022723"/>
    </source>
</evidence>
<keyword evidence="7" id="KW-1185">Reference proteome</keyword>
<gene>
    <name evidence="6" type="ORF">A9Z42_0046960</name>
</gene>
<dbReference type="EMBL" id="LFMI01000476">
    <property type="protein sequence ID" value="OTA04153.1"/>
    <property type="molecule type" value="Genomic_DNA"/>
</dbReference>
<organism evidence="6 7">
    <name type="scientific">Trichoderma parareesei</name>
    <name type="common">Filamentous fungus</name>
    <dbReference type="NCBI Taxonomy" id="858221"/>
    <lineage>
        <taxon>Eukaryota</taxon>
        <taxon>Fungi</taxon>
        <taxon>Dikarya</taxon>
        <taxon>Ascomycota</taxon>
        <taxon>Pezizomycotina</taxon>
        <taxon>Sordariomycetes</taxon>
        <taxon>Hypocreomycetidae</taxon>
        <taxon>Hypocreales</taxon>
        <taxon>Hypocreaceae</taxon>
        <taxon>Trichoderma</taxon>
    </lineage>
</organism>
<evidence type="ECO:0000256" key="1">
    <source>
        <dbReference type="ARBA" id="ARBA00001962"/>
    </source>
</evidence>
<dbReference type="InterPro" id="IPR008775">
    <property type="entry name" value="Phytyl_CoA_dOase-like"/>
</dbReference>
<evidence type="ECO:0000256" key="5">
    <source>
        <dbReference type="SAM" id="MobiDB-lite"/>
    </source>
</evidence>
<dbReference type="OrthoDB" id="445007at2759"/>
<dbReference type="PANTHER" id="PTHR20883:SF15">
    <property type="entry name" value="PHYTANOYL-COA DIOXYGENASE DOMAIN-CONTAINING PROTEIN 1"/>
    <property type="match status" value="1"/>
</dbReference>
<evidence type="ECO:0000256" key="2">
    <source>
        <dbReference type="ARBA" id="ARBA00005830"/>
    </source>
</evidence>
<dbReference type="Pfam" id="PF05721">
    <property type="entry name" value="PhyH"/>
    <property type="match status" value="1"/>
</dbReference>
<sequence>MSYQRPLSGGSIAREVGADARLARTRSSASSPPTPRIQSLIDEVTAHGYVVIRNAFSPASVAAAKAEVARLSADPETAGPAGAKGRNTFEGFRTQRLYALADKSRVFDEFALHEDVLALNDWFMDPGYLINSFQSINILPGEKAQTMHYDHGYVSLERPHRPLGTGVMIALDDYTATNGATVIVPDSHLWDSRRVPKPEEAIPVIMPAGSILYFVSLLWHGGGANRSDKSRLALTAQYCQPWIRPMENLILAVDWEKLDEMPPRLVDMLGYKVGNPFLGFVDGKSPRWAVARLLKKYRGEKKDGKEREKEKEKEKEKAKL</sequence>
<dbReference type="SUPFAM" id="SSF51197">
    <property type="entry name" value="Clavaminate synthase-like"/>
    <property type="match status" value="1"/>
</dbReference>
<reference evidence="6 7" key="1">
    <citation type="journal article" date="2015" name="Genome Announc.">
        <title>Genome sequence and annotation of Trichoderma parareesei, the ancestor of the cellulase producer Trichoderma reesei.</title>
        <authorList>
            <person name="Yang D."/>
            <person name="Pomraning K."/>
            <person name="Kopchinskiy A."/>
            <person name="Karimi Aghcheh R."/>
            <person name="Atanasova L."/>
            <person name="Chenthamara K."/>
            <person name="Baker S.E."/>
            <person name="Zhang R."/>
            <person name="Shen Q."/>
            <person name="Freitag M."/>
            <person name="Kubicek C.P."/>
            <person name="Druzhinina I.S."/>
        </authorList>
    </citation>
    <scope>NUCLEOTIDE SEQUENCE [LARGE SCALE GENOMIC DNA]</scope>
    <source>
        <strain evidence="6 7">CBS 125925</strain>
    </source>
</reference>
<keyword evidence="6" id="KW-0560">Oxidoreductase</keyword>
<dbReference type="AlphaFoldDB" id="A0A2H2Z9Y3"/>
<keyword evidence="4" id="KW-0408">Iron</keyword>
<comment type="caution">
    <text evidence="6">The sequence shown here is derived from an EMBL/GenBank/DDBJ whole genome shotgun (WGS) entry which is preliminary data.</text>
</comment>
<name>A0A2H2Z9Y3_TRIPA</name>
<protein>
    <submittedName>
        <fullName evidence="6">Phytanoyl-CoA dioxygenase family protein</fullName>
    </submittedName>
</protein>
<keyword evidence="6" id="KW-0223">Dioxygenase</keyword>
<dbReference type="GO" id="GO:0051213">
    <property type="term" value="F:dioxygenase activity"/>
    <property type="evidence" value="ECO:0007669"/>
    <property type="project" value="UniProtKB-KW"/>
</dbReference>
<dbReference type="GO" id="GO:0046872">
    <property type="term" value="F:metal ion binding"/>
    <property type="evidence" value="ECO:0007669"/>
    <property type="project" value="UniProtKB-KW"/>
</dbReference>
<evidence type="ECO:0000313" key="7">
    <source>
        <dbReference type="Proteomes" id="UP000219286"/>
    </source>
</evidence>